<evidence type="ECO:0000256" key="1">
    <source>
        <dbReference type="SAM" id="MobiDB-lite"/>
    </source>
</evidence>
<feature type="compositionally biased region" description="Polar residues" evidence="1">
    <location>
        <begin position="305"/>
        <end position="314"/>
    </location>
</feature>
<dbReference type="AlphaFoldDB" id="A0A1Y2H8N1"/>
<organism evidence="2 3">
    <name type="scientific">Catenaria anguillulae PL171</name>
    <dbReference type="NCBI Taxonomy" id="765915"/>
    <lineage>
        <taxon>Eukaryota</taxon>
        <taxon>Fungi</taxon>
        <taxon>Fungi incertae sedis</taxon>
        <taxon>Blastocladiomycota</taxon>
        <taxon>Blastocladiomycetes</taxon>
        <taxon>Blastocladiales</taxon>
        <taxon>Catenariaceae</taxon>
        <taxon>Catenaria</taxon>
    </lineage>
</organism>
<gene>
    <name evidence="2" type="ORF">BCR44DRAFT_59511</name>
</gene>
<dbReference type="EMBL" id="MCFL01000204">
    <property type="protein sequence ID" value="ORZ29402.1"/>
    <property type="molecule type" value="Genomic_DNA"/>
</dbReference>
<protein>
    <submittedName>
        <fullName evidence="2">Uncharacterized protein</fullName>
    </submittedName>
</protein>
<feature type="compositionally biased region" description="Acidic residues" evidence="1">
    <location>
        <begin position="45"/>
        <end position="58"/>
    </location>
</feature>
<feature type="region of interest" description="Disordered" evidence="1">
    <location>
        <begin position="300"/>
        <end position="323"/>
    </location>
</feature>
<feature type="compositionally biased region" description="Low complexity" evidence="1">
    <location>
        <begin position="1"/>
        <end position="13"/>
    </location>
</feature>
<feature type="non-terminal residue" evidence="2">
    <location>
        <position position="739"/>
    </location>
</feature>
<sequence length="739" mass="81499">MQAQPGRPNQGPIPRRPGPPPRPTTAPVPSLARLKRGVDATSESPNEDDHDDDDDDDIVSLPSATVTVLLLQILAAFHHSRHTRKTPALFLAGRPAPSECSSSAWPGSYLLLCQWLWDTLATDWDSSSLTVAAFELVAVLDPVTGKRRWSKRAAPLGAILRETLQVPLLTTHRPDVLALDTALSPWHRFVLAVREEVARYCIIGVMSGRGVEVTIRPTFRAADREGSGMRVWREDVLGGVYDSLLCQFPTLAAPQRTYTLLSQLGDFAAPRYSNLAWSVASSLPWSFSASAPGPHVMIHSPRPPSSTRATTRALSLSPAPGDVSDLSDTDELYEDLSGHAESAATLAARMRFNRHLFLHHILLASPLYRNRHVDILVWDPARQAVHAHDRLSQWLDECIEAFHAKHSNCGVPFVWFEGQKRRYVMADAEVWHVLQEVYEVAAQVNGDDEYWRAMRGKVKEDLVVAVVRDRVEGRLEFKGWALERVFRDVGTSRVCEGGRVLLHAGDPPGRGVFLELDSQQPSIAAGRPGSSISRKRRRHSRSSSSPSRSPAMSTLKRARLGENVLPPRPRSSRPRPTTPPPTRDVAGGTTRSSASPATIIRRRPQVAPVAPPRAPRKELDCFIDLPVIRLSNPVAAQRLPRRASTAPSMHMSDHQLTTGVGSPDIVSRQLGDASTRALVRMVQSRVKWAVSAEVDGESVIAVMRAMVEREGEVDVDRVVEEVCREKLANARAVMMTYGS</sequence>
<dbReference type="PANTHER" id="PTHR48125">
    <property type="entry name" value="LP07818P1"/>
    <property type="match status" value="1"/>
</dbReference>
<feature type="region of interest" description="Disordered" evidence="1">
    <location>
        <begin position="1"/>
        <end position="58"/>
    </location>
</feature>
<accession>A0A1Y2H8N1</accession>
<proteinExistence type="predicted"/>
<comment type="caution">
    <text evidence="2">The sequence shown here is derived from an EMBL/GenBank/DDBJ whole genome shotgun (WGS) entry which is preliminary data.</text>
</comment>
<feature type="region of interest" description="Disordered" evidence="1">
    <location>
        <begin position="643"/>
        <end position="663"/>
    </location>
</feature>
<evidence type="ECO:0000313" key="2">
    <source>
        <dbReference type="EMBL" id="ORZ29402.1"/>
    </source>
</evidence>
<dbReference type="PANTHER" id="PTHR48125:SF12">
    <property type="entry name" value="AT HOOK TRANSCRIPTION FACTOR FAMILY-RELATED"/>
    <property type="match status" value="1"/>
</dbReference>
<keyword evidence="3" id="KW-1185">Reference proteome</keyword>
<dbReference type="Proteomes" id="UP000193411">
    <property type="component" value="Unassembled WGS sequence"/>
</dbReference>
<reference evidence="2 3" key="1">
    <citation type="submission" date="2016-07" db="EMBL/GenBank/DDBJ databases">
        <title>Pervasive Adenine N6-methylation of Active Genes in Fungi.</title>
        <authorList>
            <consortium name="DOE Joint Genome Institute"/>
            <person name="Mondo S.J."/>
            <person name="Dannebaum R.O."/>
            <person name="Kuo R.C."/>
            <person name="Labutti K."/>
            <person name="Haridas S."/>
            <person name="Kuo A."/>
            <person name="Salamov A."/>
            <person name="Ahrendt S.R."/>
            <person name="Lipzen A."/>
            <person name="Sullivan W."/>
            <person name="Andreopoulos W.B."/>
            <person name="Clum A."/>
            <person name="Lindquist E."/>
            <person name="Daum C."/>
            <person name="Ramamoorthy G.K."/>
            <person name="Gryganskyi A."/>
            <person name="Culley D."/>
            <person name="Magnuson J.K."/>
            <person name="James T.Y."/>
            <person name="O'Malley M.A."/>
            <person name="Stajich J.E."/>
            <person name="Spatafora J.W."/>
            <person name="Visel A."/>
            <person name="Grigoriev I.V."/>
        </authorList>
    </citation>
    <scope>NUCLEOTIDE SEQUENCE [LARGE SCALE GENOMIC DNA]</scope>
    <source>
        <strain evidence="2 3">PL171</strain>
    </source>
</reference>
<feature type="region of interest" description="Disordered" evidence="1">
    <location>
        <begin position="512"/>
        <end position="613"/>
    </location>
</feature>
<name>A0A1Y2H8N1_9FUNG</name>
<evidence type="ECO:0000313" key="3">
    <source>
        <dbReference type="Proteomes" id="UP000193411"/>
    </source>
</evidence>
<feature type="compositionally biased region" description="Pro residues" evidence="1">
    <location>
        <begin position="14"/>
        <end position="26"/>
    </location>
</feature>